<gene>
    <name evidence="10" type="ORF">DEO72_LG10g3422</name>
</gene>
<keyword evidence="4" id="KW-0698">rRNA processing</keyword>
<evidence type="ECO:0000256" key="1">
    <source>
        <dbReference type="ARBA" id="ARBA00004604"/>
    </source>
</evidence>
<evidence type="ECO:0000256" key="7">
    <source>
        <dbReference type="ARBA" id="ARBA00023274"/>
    </source>
</evidence>
<dbReference type="GO" id="GO:0032040">
    <property type="term" value="C:small-subunit processome"/>
    <property type="evidence" value="ECO:0007669"/>
    <property type="project" value="TreeGrafter"/>
</dbReference>
<organism evidence="10 11">
    <name type="scientific">Vigna unguiculata</name>
    <name type="common">Cowpea</name>
    <dbReference type="NCBI Taxonomy" id="3917"/>
    <lineage>
        <taxon>Eukaryota</taxon>
        <taxon>Viridiplantae</taxon>
        <taxon>Streptophyta</taxon>
        <taxon>Embryophyta</taxon>
        <taxon>Tracheophyta</taxon>
        <taxon>Spermatophyta</taxon>
        <taxon>Magnoliopsida</taxon>
        <taxon>eudicotyledons</taxon>
        <taxon>Gunneridae</taxon>
        <taxon>Pentapetalae</taxon>
        <taxon>rosids</taxon>
        <taxon>fabids</taxon>
        <taxon>Fabales</taxon>
        <taxon>Fabaceae</taxon>
        <taxon>Papilionoideae</taxon>
        <taxon>50 kb inversion clade</taxon>
        <taxon>NPAAA clade</taxon>
        <taxon>indigoferoid/millettioid clade</taxon>
        <taxon>Phaseoleae</taxon>
        <taxon>Vigna</taxon>
    </lineage>
</organism>
<feature type="domain" description="KRR1 small subunit processome component first KH" evidence="9">
    <location>
        <begin position="4"/>
        <end position="63"/>
    </location>
</feature>
<keyword evidence="11" id="KW-1185">Reference proteome</keyword>
<evidence type="ECO:0000256" key="3">
    <source>
        <dbReference type="ARBA" id="ARBA00022517"/>
    </source>
</evidence>
<evidence type="ECO:0000256" key="8">
    <source>
        <dbReference type="ARBA" id="ARBA00032993"/>
    </source>
</evidence>
<dbReference type="EMBL" id="CP039354">
    <property type="protein sequence ID" value="QCE12181.1"/>
    <property type="molecule type" value="Genomic_DNA"/>
</dbReference>
<evidence type="ECO:0000256" key="4">
    <source>
        <dbReference type="ARBA" id="ARBA00022552"/>
    </source>
</evidence>
<dbReference type="InterPro" id="IPR024166">
    <property type="entry name" value="rRNA_assembly_KRR1"/>
</dbReference>
<dbReference type="InterPro" id="IPR041174">
    <property type="entry name" value="KRR1-like_KH1"/>
</dbReference>
<accession>A0A4D6NGV5</accession>
<dbReference type="PANTHER" id="PTHR12581:SF0">
    <property type="entry name" value="KRR1 SMALL SUBUNIT PROCESSOME COMPONENT HOMOLOG"/>
    <property type="match status" value="1"/>
</dbReference>
<evidence type="ECO:0000259" key="9">
    <source>
        <dbReference type="Pfam" id="PF17903"/>
    </source>
</evidence>
<dbReference type="PANTHER" id="PTHR12581">
    <property type="entry name" value="HIV-1 REV BINDING PROTEIN 2, 3"/>
    <property type="match status" value="1"/>
</dbReference>
<dbReference type="GO" id="GO:0006364">
    <property type="term" value="P:rRNA processing"/>
    <property type="evidence" value="ECO:0007669"/>
    <property type="project" value="UniProtKB-KW"/>
</dbReference>
<evidence type="ECO:0000256" key="6">
    <source>
        <dbReference type="ARBA" id="ARBA00023242"/>
    </source>
</evidence>
<keyword evidence="3" id="KW-0690">Ribosome biogenesis</keyword>
<reference evidence="10 11" key="1">
    <citation type="submission" date="2019-04" db="EMBL/GenBank/DDBJ databases">
        <title>An improved genome assembly and genetic linkage map for asparagus bean, Vigna unguiculata ssp. sesquipedialis.</title>
        <authorList>
            <person name="Xia Q."/>
            <person name="Zhang R."/>
            <person name="Dong Y."/>
        </authorList>
    </citation>
    <scope>NUCLEOTIDE SEQUENCE [LARGE SCALE GENOMIC DNA]</scope>
    <source>
        <tissue evidence="10">Leaf</tissue>
    </source>
</reference>
<keyword evidence="6" id="KW-0539">Nucleus</keyword>
<dbReference type="Gene3D" id="3.30.1370.10">
    <property type="entry name" value="K Homology domain, type 1"/>
    <property type="match status" value="2"/>
</dbReference>
<evidence type="ECO:0000313" key="11">
    <source>
        <dbReference type="Proteomes" id="UP000501690"/>
    </source>
</evidence>
<proteinExistence type="inferred from homology"/>
<comment type="similarity">
    <text evidence="2">Belongs to the KRR1 family.</text>
</comment>
<keyword evidence="5" id="KW-0694">RNA-binding</keyword>
<sequence>MPDVKSALKQCGIHGVLNLDEGSMTVLTTRNTRDPYIIIKSRDLIKPLARNVPAPQALTILEDDMQCNIINIYRMVPNKRRFIIRLRHLLGPNGVTLKVVGKG</sequence>
<dbReference type="GO" id="GO:0003723">
    <property type="term" value="F:RNA binding"/>
    <property type="evidence" value="ECO:0007669"/>
    <property type="project" value="UniProtKB-KW"/>
</dbReference>
<dbReference type="Proteomes" id="UP000501690">
    <property type="component" value="Linkage Group LG10"/>
</dbReference>
<evidence type="ECO:0000313" key="10">
    <source>
        <dbReference type="EMBL" id="QCE12181.1"/>
    </source>
</evidence>
<name>A0A4D6NGV5_VIGUN</name>
<protein>
    <recommendedName>
        <fullName evidence="8">KRR-R motif-containing protein 1</fullName>
    </recommendedName>
</protein>
<evidence type="ECO:0000256" key="5">
    <source>
        <dbReference type="ARBA" id="ARBA00022884"/>
    </source>
</evidence>
<dbReference type="Pfam" id="PF17903">
    <property type="entry name" value="KH_KRR1_1st"/>
    <property type="match status" value="1"/>
</dbReference>
<evidence type="ECO:0000256" key="2">
    <source>
        <dbReference type="ARBA" id="ARBA00009344"/>
    </source>
</evidence>
<keyword evidence="7" id="KW-0687">Ribonucleoprotein</keyword>
<dbReference type="InterPro" id="IPR036612">
    <property type="entry name" value="KH_dom_type_1_sf"/>
</dbReference>
<comment type="subcellular location">
    <subcellularLocation>
        <location evidence="1">Nucleus</location>
        <location evidence="1">Nucleolus</location>
    </subcellularLocation>
</comment>
<dbReference type="AlphaFoldDB" id="A0A4D6NGV5"/>